<dbReference type="GO" id="GO:0005886">
    <property type="term" value="C:plasma membrane"/>
    <property type="evidence" value="ECO:0007669"/>
    <property type="project" value="UniProtKB-SubCell"/>
</dbReference>
<proteinExistence type="predicted"/>
<feature type="transmembrane region" description="Helical" evidence="6">
    <location>
        <begin position="225"/>
        <end position="248"/>
    </location>
</feature>
<evidence type="ECO:0000256" key="4">
    <source>
        <dbReference type="ARBA" id="ARBA00022989"/>
    </source>
</evidence>
<name>A0A455SPZ8_9CHLR</name>
<feature type="transmembrane region" description="Helical" evidence="6">
    <location>
        <begin position="21"/>
        <end position="44"/>
    </location>
</feature>
<feature type="transmembrane region" description="Helical" evidence="6">
    <location>
        <begin position="182"/>
        <end position="204"/>
    </location>
</feature>
<keyword evidence="4 6" id="KW-1133">Transmembrane helix</keyword>
<reference evidence="8" key="1">
    <citation type="submission" date="2018-12" db="EMBL/GenBank/DDBJ databases">
        <title>Novel natural products biosynthetic potential of the class Ktedonobacteria.</title>
        <authorList>
            <person name="Zheng Y."/>
            <person name="Saitou A."/>
            <person name="Wang C.M."/>
            <person name="Toyoda A."/>
            <person name="Minakuchi Y."/>
            <person name="Sekiguchi Y."/>
            <person name="Ueda K."/>
            <person name="Takano H."/>
            <person name="Sakai Y."/>
            <person name="Yokota A."/>
            <person name="Yabe S."/>
        </authorList>
    </citation>
    <scope>NUCLEOTIDE SEQUENCE</scope>
    <source>
        <strain evidence="8">COM3</strain>
    </source>
</reference>
<keyword evidence="2" id="KW-1003">Cell membrane</keyword>
<dbReference type="Pfam" id="PF12698">
    <property type="entry name" value="ABC2_membrane_3"/>
    <property type="match status" value="1"/>
</dbReference>
<organism evidence="8">
    <name type="scientific">Thermosporothrix sp. COM3</name>
    <dbReference type="NCBI Taxonomy" id="2490863"/>
    <lineage>
        <taxon>Bacteria</taxon>
        <taxon>Bacillati</taxon>
        <taxon>Chloroflexota</taxon>
        <taxon>Ktedonobacteria</taxon>
        <taxon>Ktedonobacterales</taxon>
        <taxon>Thermosporotrichaceae</taxon>
        <taxon>Thermosporothrix</taxon>
    </lineage>
</organism>
<feature type="transmembrane region" description="Helical" evidence="6">
    <location>
        <begin position="292"/>
        <end position="312"/>
    </location>
</feature>
<feature type="transmembrane region" description="Helical" evidence="6">
    <location>
        <begin position="260"/>
        <end position="280"/>
    </location>
</feature>
<keyword evidence="3 6" id="KW-0812">Transmembrane</keyword>
<evidence type="ECO:0000256" key="1">
    <source>
        <dbReference type="ARBA" id="ARBA00004651"/>
    </source>
</evidence>
<evidence type="ECO:0000313" key="8">
    <source>
        <dbReference type="EMBL" id="BBH90457.1"/>
    </source>
</evidence>
<dbReference type="InterPro" id="IPR051449">
    <property type="entry name" value="ABC-2_transporter_component"/>
</dbReference>
<dbReference type="Gene3D" id="3.40.1710.10">
    <property type="entry name" value="abc type-2 transporter like domain"/>
    <property type="match status" value="1"/>
</dbReference>
<accession>A0A455SPZ8</accession>
<evidence type="ECO:0000256" key="5">
    <source>
        <dbReference type="ARBA" id="ARBA00023136"/>
    </source>
</evidence>
<dbReference type="GO" id="GO:0140359">
    <property type="term" value="F:ABC-type transporter activity"/>
    <property type="evidence" value="ECO:0007669"/>
    <property type="project" value="InterPro"/>
</dbReference>
<evidence type="ECO:0000256" key="3">
    <source>
        <dbReference type="ARBA" id="ARBA00022692"/>
    </source>
</evidence>
<dbReference type="PANTHER" id="PTHR30294:SF29">
    <property type="entry name" value="MULTIDRUG ABC TRANSPORTER PERMEASE YBHS-RELATED"/>
    <property type="match status" value="1"/>
</dbReference>
<dbReference type="PANTHER" id="PTHR30294">
    <property type="entry name" value="MEMBRANE COMPONENT OF ABC TRANSPORTER YHHJ-RELATED"/>
    <property type="match status" value="1"/>
</dbReference>
<keyword evidence="5 6" id="KW-0472">Membrane</keyword>
<feature type="transmembrane region" description="Helical" evidence="6">
    <location>
        <begin position="346"/>
        <end position="368"/>
    </location>
</feature>
<comment type="subcellular location">
    <subcellularLocation>
        <location evidence="1">Cell membrane</location>
        <topology evidence="1">Multi-pass membrane protein</topology>
    </subcellularLocation>
</comment>
<evidence type="ECO:0000256" key="2">
    <source>
        <dbReference type="ARBA" id="ARBA00022475"/>
    </source>
</evidence>
<feature type="domain" description="ABC-2 type transporter transmembrane" evidence="7">
    <location>
        <begin position="22"/>
        <end position="365"/>
    </location>
</feature>
<evidence type="ECO:0000256" key="6">
    <source>
        <dbReference type="SAM" id="Phobius"/>
    </source>
</evidence>
<sequence>MRARVILAILRKDLIDTIANKMTLFGLLAPIFMVILFAVFSGLLSNADKPTHILVYNPSQSALEQVISKTYEKTKVTKVDTAEAVQTAFGPNGSKKESEYALGLIIPEDFDTLLRKGAHPDLELYINGSEIPEGAAAKTTLMSVVNSYASSLSNPVPVRFSVVTINPPDAHQLSLTQQMNGFYGGIALLMSFLTGMTIVPNLLVEEKEKKTLRMLMVSPASFADILIAKLLFALIYQLIMTVVVLIAMKGLSGNIPMLGVFVVLGACFSLSMGLLAGCIFQTATSLGGFTGVMTMLFLFPAMLASDFMSVLLQGSPLTYVARAVPTYYLADGFSRAVQNAGWNGTVLLDMAVIAACAVVLLVLATLILKRQAKRAAQF</sequence>
<dbReference type="InterPro" id="IPR013525">
    <property type="entry name" value="ABC2_TM"/>
</dbReference>
<gene>
    <name evidence="8" type="ORF">KTC_52080</name>
</gene>
<protein>
    <submittedName>
        <fullName evidence="8">ABC transporter permease</fullName>
    </submittedName>
</protein>
<evidence type="ECO:0000259" key="7">
    <source>
        <dbReference type="Pfam" id="PF12698"/>
    </source>
</evidence>
<dbReference type="EMBL" id="AP019376">
    <property type="protein sequence ID" value="BBH90457.1"/>
    <property type="molecule type" value="Genomic_DNA"/>
</dbReference>
<dbReference type="AlphaFoldDB" id="A0A455SPZ8"/>